<dbReference type="GO" id="GO:0005886">
    <property type="term" value="C:plasma membrane"/>
    <property type="evidence" value="ECO:0007669"/>
    <property type="project" value="UniProtKB-SubCell"/>
</dbReference>
<evidence type="ECO:0000259" key="7">
    <source>
        <dbReference type="Pfam" id="PF09335"/>
    </source>
</evidence>
<name>A0A419WBD2_9BACT</name>
<evidence type="ECO:0000256" key="6">
    <source>
        <dbReference type="SAM" id="Phobius"/>
    </source>
</evidence>
<evidence type="ECO:0000256" key="1">
    <source>
        <dbReference type="ARBA" id="ARBA00004651"/>
    </source>
</evidence>
<keyword evidence="4 6" id="KW-1133">Transmembrane helix</keyword>
<accession>A0A419WBD2</accession>
<dbReference type="OrthoDB" id="1121880at2"/>
<comment type="caution">
    <text evidence="8">The sequence shown here is derived from an EMBL/GenBank/DDBJ whole genome shotgun (WGS) entry which is preliminary data.</text>
</comment>
<proteinExistence type="predicted"/>
<sequence>MNLSKLNITRIVVVVFFFAIAVSIASATIGREIYGATKVSLLSFGIINFSGYLFFLIMPVELAFIYYLHSHLSLFLLNIIAIVTALGAQLIDYCIGRWLSASFIDKLVGRHRYEKAEEEIRAYGNIAIFLFNLLPLSSPIILLAAGMLKHPIRQAIFYSLLGLVAKYLFISIIFF</sequence>
<evidence type="ECO:0000313" key="9">
    <source>
        <dbReference type="Proteomes" id="UP000283387"/>
    </source>
</evidence>
<dbReference type="InterPro" id="IPR032816">
    <property type="entry name" value="VTT_dom"/>
</dbReference>
<evidence type="ECO:0000313" key="8">
    <source>
        <dbReference type="EMBL" id="RKD92749.1"/>
    </source>
</evidence>
<protein>
    <submittedName>
        <fullName evidence="8">SNARE associated Golgi protein</fullName>
    </submittedName>
</protein>
<evidence type="ECO:0000256" key="5">
    <source>
        <dbReference type="ARBA" id="ARBA00023136"/>
    </source>
</evidence>
<dbReference type="AlphaFoldDB" id="A0A419WBD2"/>
<keyword evidence="9" id="KW-1185">Reference proteome</keyword>
<evidence type="ECO:0000256" key="4">
    <source>
        <dbReference type="ARBA" id="ARBA00022989"/>
    </source>
</evidence>
<feature type="transmembrane region" description="Helical" evidence="6">
    <location>
        <begin position="155"/>
        <end position="174"/>
    </location>
</feature>
<dbReference type="InterPro" id="IPR051311">
    <property type="entry name" value="DedA_domain"/>
</dbReference>
<organism evidence="8 9">
    <name type="scientific">Mangrovibacterium diazotrophicum</name>
    <dbReference type="NCBI Taxonomy" id="1261403"/>
    <lineage>
        <taxon>Bacteria</taxon>
        <taxon>Pseudomonadati</taxon>
        <taxon>Bacteroidota</taxon>
        <taxon>Bacteroidia</taxon>
        <taxon>Marinilabiliales</taxon>
        <taxon>Prolixibacteraceae</taxon>
        <taxon>Mangrovibacterium</taxon>
    </lineage>
</organism>
<feature type="domain" description="VTT" evidence="7">
    <location>
        <begin position="74"/>
        <end position="172"/>
    </location>
</feature>
<keyword evidence="5 6" id="KW-0472">Membrane</keyword>
<dbReference type="Proteomes" id="UP000283387">
    <property type="component" value="Unassembled WGS sequence"/>
</dbReference>
<keyword evidence="2" id="KW-1003">Cell membrane</keyword>
<comment type="subcellular location">
    <subcellularLocation>
        <location evidence="1">Cell membrane</location>
        <topology evidence="1">Multi-pass membrane protein</topology>
    </subcellularLocation>
</comment>
<evidence type="ECO:0000256" key="3">
    <source>
        <dbReference type="ARBA" id="ARBA00022692"/>
    </source>
</evidence>
<feature type="transmembrane region" description="Helical" evidence="6">
    <location>
        <begin position="120"/>
        <end position="143"/>
    </location>
</feature>
<dbReference type="Pfam" id="PF09335">
    <property type="entry name" value="VTT_dom"/>
    <property type="match status" value="1"/>
</dbReference>
<gene>
    <name evidence="8" type="ORF">BC643_3126</name>
</gene>
<feature type="transmembrane region" description="Helical" evidence="6">
    <location>
        <begin position="75"/>
        <end position="100"/>
    </location>
</feature>
<dbReference type="PANTHER" id="PTHR42709:SF6">
    <property type="entry name" value="UNDECAPRENYL PHOSPHATE TRANSPORTER A"/>
    <property type="match status" value="1"/>
</dbReference>
<evidence type="ECO:0000256" key="2">
    <source>
        <dbReference type="ARBA" id="ARBA00022475"/>
    </source>
</evidence>
<dbReference type="EMBL" id="RAPN01000001">
    <property type="protein sequence ID" value="RKD92749.1"/>
    <property type="molecule type" value="Genomic_DNA"/>
</dbReference>
<dbReference type="PANTHER" id="PTHR42709">
    <property type="entry name" value="ALKALINE PHOSPHATASE LIKE PROTEIN"/>
    <property type="match status" value="1"/>
</dbReference>
<keyword evidence="3 6" id="KW-0812">Transmembrane</keyword>
<feature type="transmembrane region" description="Helical" evidence="6">
    <location>
        <begin position="43"/>
        <end position="68"/>
    </location>
</feature>
<reference evidence="8 9" key="1">
    <citation type="submission" date="2018-09" db="EMBL/GenBank/DDBJ databases">
        <title>Genomic Encyclopedia of Archaeal and Bacterial Type Strains, Phase II (KMG-II): from individual species to whole genera.</title>
        <authorList>
            <person name="Goeker M."/>
        </authorList>
    </citation>
    <scope>NUCLEOTIDE SEQUENCE [LARGE SCALE GENOMIC DNA]</scope>
    <source>
        <strain evidence="8 9">DSM 27148</strain>
    </source>
</reference>
<dbReference type="RefSeq" id="WP_120273931.1">
    <property type="nucleotide sequence ID" value="NZ_RAPN01000001.1"/>
</dbReference>